<proteinExistence type="predicted"/>
<dbReference type="Proteomes" id="UP000316184">
    <property type="component" value="Unassembled WGS sequence"/>
</dbReference>
<name>A0A561V7S8_9PSEU</name>
<keyword evidence="2" id="KW-1185">Reference proteome</keyword>
<dbReference type="PANTHER" id="PTHR43559:SF1">
    <property type="entry name" value="HYDROLASE"/>
    <property type="match status" value="1"/>
</dbReference>
<evidence type="ECO:0000313" key="2">
    <source>
        <dbReference type="Proteomes" id="UP000316184"/>
    </source>
</evidence>
<gene>
    <name evidence="1" type="ORF">FHU35_11288</name>
</gene>
<dbReference type="Gene3D" id="3.40.50.850">
    <property type="entry name" value="Isochorismatase-like"/>
    <property type="match status" value="1"/>
</dbReference>
<dbReference type="AlphaFoldDB" id="A0A561V7S8"/>
<dbReference type="PANTHER" id="PTHR43559">
    <property type="entry name" value="HYDROLASE YCAC-RELATED"/>
    <property type="match status" value="1"/>
</dbReference>
<comment type="caution">
    <text evidence="1">The sequence shown here is derived from an EMBL/GenBank/DDBJ whole genome shotgun (WGS) entry which is preliminary data.</text>
</comment>
<dbReference type="EMBL" id="VIWX01000001">
    <property type="protein sequence ID" value="TWG07671.1"/>
    <property type="molecule type" value="Genomic_DNA"/>
</dbReference>
<dbReference type="SUPFAM" id="SSF52499">
    <property type="entry name" value="Isochorismatase-like hydrolases"/>
    <property type="match status" value="1"/>
</dbReference>
<dbReference type="InterPro" id="IPR036380">
    <property type="entry name" value="Isochorismatase-like_sf"/>
</dbReference>
<reference evidence="1 2" key="1">
    <citation type="submission" date="2019-06" db="EMBL/GenBank/DDBJ databases">
        <title>Sequencing the genomes of 1000 actinobacteria strains.</title>
        <authorList>
            <person name="Klenk H.-P."/>
        </authorList>
    </citation>
    <scope>NUCLEOTIDE SEQUENCE [LARGE SCALE GENOMIC DNA]</scope>
    <source>
        <strain evidence="1 2">DSM 46699</strain>
    </source>
</reference>
<accession>A0A561V7S8</accession>
<dbReference type="InterPro" id="IPR053152">
    <property type="entry name" value="Hydrolase_YcaC-like"/>
</dbReference>
<protein>
    <submittedName>
        <fullName evidence="1">Isochorismatase family protein</fullName>
    </submittedName>
</protein>
<sequence length="79" mass="9025">MRRSREGYEIYPVADAIGGISPTAHDNAMQRMIQAGAQPVNAISLVAELQRDWGRARADELRSILRWYFPKLQEIRAQN</sequence>
<evidence type="ECO:0000313" key="1">
    <source>
        <dbReference type="EMBL" id="TWG07671.1"/>
    </source>
</evidence>
<organism evidence="1 2">
    <name type="scientific">Saccharopolyspora dendranthemae</name>
    <dbReference type="NCBI Taxonomy" id="1181886"/>
    <lineage>
        <taxon>Bacteria</taxon>
        <taxon>Bacillati</taxon>
        <taxon>Actinomycetota</taxon>
        <taxon>Actinomycetes</taxon>
        <taxon>Pseudonocardiales</taxon>
        <taxon>Pseudonocardiaceae</taxon>
        <taxon>Saccharopolyspora</taxon>
    </lineage>
</organism>